<dbReference type="PANTHER" id="PTHR38340">
    <property type="entry name" value="S-LAYER PROTEIN"/>
    <property type="match status" value="1"/>
</dbReference>
<feature type="region of interest" description="Disordered" evidence="4">
    <location>
        <begin position="398"/>
        <end position="429"/>
    </location>
</feature>
<dbReference type="PRINTS" id="PR00313">
    <property type="entry name" value="CABNDNGRPT"/>
</dbReference>
<dbReference type="Pfam" id="PF00353">
    <property type="entry name" value="HemolysinCabind"/>
    <property type="match status" value="10"/>
</dbReference>
<sequence length="1798" mass="196240">MSSKQADDSYYGNIGLNKIRVIDKLYGGSNNDILYGGIGADELYGGDGSDIMYANKKTENNKLDLLDNSSNRLVGGDGGDILIGGKGNDILIAGEIEFDDSDKYSNILFGGLGADTLYGAAGDDVLYAVDGMNNELDLEENILYGGGGNDTLYGSHGNDIIYTGSTDPNKTFFGFPDGDDIGTKNTAHGYAGDDQLFGEDGEDTLFGGQDNDELYGNRGNDVLFGGEGDDKLYGGDDHDVLAGGTGNDTLSGGKGGDVLMGDIGYDTYNYTVGENKISQGWSWVDHIYDLDGVGEIRMDTMFTLMGQQFLADSYKLQVGQKVGYNTWLSTNQQYTITRYEKTRLVLDYEGSDETFKDLYNPLQNDSRQYHLIIQSANHFEHQYHVWFWKSGDLGLVIPNQPAPPAPQPPTPRVPNPPPPPRDPLSLDLDNDGKISTLSKNPGVYFDLDNSNFAEKTSWIAPQDGLLVLDRNGNGKIDGGAELFGTETFLADGSLAGNGYIALQELDDNHDGEISEADEIYHQLRVWQDINSNGVSESNELKSLQELNIKSINLNYESHSTVDENNVEHRENSIFTYLDETTGITNTLWFDTDRQDSVPVVIHNGAEIPIDEDIQLLPELAGFGNVYSLHHAMQLDTTGKLKELVKEFVAQFEDNQARLDLVEQIILQWTGVTQIQSDSLGVNINAQHVRALEKLLGNQAAATVSQAEFVGIEQVYQQNFKYVYTMLMQQSHSAHLFYKIEFIDQGNGQWTADFTKLNQYIINTVTMESISENTLKFVKDMYPILEGIDPYNSKIFNTFKQTLDQALESNLSQEDYDLVKKYLNTNENIFGTTEADEISITESKANSPIFLLDGDDILNGGQGKDLVYGNKGNDQLLGLGGHDELYGGEGDDGLYGGTGEDILYGDSGNDRLEGGADIDQLYGGAGNDILIGGADGDYLYGGIGNDTYIFAANFGHDIINNHDATQDRQDIIQFTDSFVQSDFTYRRNNDDLIISTLDSANSIRVQSYFQSDALGQYRVDQIQFSDGVILDIEAVKALVLIGTEKADILRAYTTGNTISGEAGDDVIHGNIGADQLYGGDGLDRLYGGDGNDELRGGIGDDILEGGAGDDILEGGQGSDLLQGGSGDDIYVLNVDSGQDTIIDGNGSNLIKLNNILQEEILIDFAPDNKNDIQINYGLDNKLIIKNFFNSNFSLEFDNGTIWNKYEIASKIIVELMGTNQIDQLHGHAYISDHIQGLEGNDVIYAYAGNDTLNGGTGNDYLEGGTGNDTYIFAANFGHDIINNYDSGQNRQDIIQFTEGLIQSDFTFRRNNDDLVIRTLNGENSITVQNYFQSDALGYYRIDQIQFSDSTTLNVETVKTLVLLGTAEADVLRAYTTGNDTVLFKNGITFSQVGNYLTKSGDDLILKVNGSNTNKVTIKNFFKAGQYLVETLQFETGGQLTAEQIFGAFGLTIPSGTAPTPPNPVGDTTYNYSSGELTITEQSGNDKVIFKNGISFSQVGNYLSKSGDDLILKVNGSSTNKVTVKNFFLAGNYLVENFEFETGGNLTAEQVFGAFGLTLPSTGSGNQGSSEVAGDTVYNYTTGALTITEHSGNDKVIFKNGITFNQVGSYLTKSGDDLILKVNGSNSNKVTVKDFFLGGAHEVESFNFETGGSISSQQIYQVFGVDRPVNAEDEVTSIVMGDSGDNVLSSDAAVSELFILNEGNDILELLLNASGETAVDYVTDFDMAEDQIDLSQILDSHATSSNLSSYIEIIYDTDAKTNTLSVRGQSNQAYKDVLVMTNQSEQLYLQDLINNQSLIY</sequence>
<dbReference type="Proteomes" id="UP001168524">
    <property type="component" value="Unassembled WGS sequence"/>
</dbReference>
<feature type="domain" description="Haemolysin-type calcium binding-related" evidence="5">
    <location>
        <begin position="1401"/>
        <end position="1441"/>
    </location>
</feature>
<evidence type="ECO:0000256" key="3">
    <source>
        <dbReference type="ARBA" id="ARBA00022837"/>
    </source>
</evidence>
<feature type="domain" description="Haemolysin-type calcium binding-related" evidence="5">
    <location>
        <begin position="990"/>
        <end position="1032"/>
    </location>
</feature>
<proteinExistence type="predicted"/>
<feature type="domain" description="Haemolysin-type calcium binding-related" evidence="5">
    <location>
        <begin position="1507"/>
        <end position="1547"/>
    </location>
</feature>
<evidence type="ECO:0000256" key="1">
    <source>
        <dbReference type="ARBA" id="ARBA00004613"/>
    </source>
</evidence>
<dbReference type="InterPro" id="IPR010566">
    <property type="entry name" value="Haemolys_ca-bd"/>
</dbReference>
<dbReference type="PROSITE" id="PS00330">
    <property type="entry name" value="HEMOLYSIN_CALCIUM"/>
    <property type="match status" value="9"/>
</dbReference>
<comment type="caution">
    <text evidence="6">The sequence shown here is derived from an EMBL/GenBank/DDBJ whole genome shotgun (WGS) entry which is preliminary data.</text>
</comment>
<reference evidence="6" key="1">
    <citation type="submission" date="2023-06" db="EMBL/GenBank/DDBJ databases">
        <title>Two novel species of Acinetobacter isolated from motorbike repairing workshop in Vietnam.</title>
        <authorList>
            <person name="Le N.T.T."/>
        </authorList>
    </citation>
    <scope>NUCLEOTIDE SEQUENCE</scope>
    <source>
        <strain evidence="6">VNH17</strain>
    </source>
</reference>
<evidence type="ECO:0000256" key="4">
    <source>
        <dbReference type="SAM" id="MobiDB-lite"/>
    </source>
</evidence>
<gene>
    <name evidence="6" type="ORF">QTA56_12435</name>
</gene>
<name>A0ABT7WQT4_9GAMM</name>
<accession>A0ABT7WQT4</accession>
<dbReference type="PANTHER" id="PTHR38340:SF1">
    <property type="entry name" value="S-LAYER PROTEIN"/>
    <property type="match status" value="1"/>
</dbReference>
<keyword evidence="7" id="KW-1185">Reference proteome</keyword>
<evidence type="ECO:0000259" key="5">
    <source>
        <dbReference type="Pfam" id="PF06594"/>
    </source>
</evidence>
<protein>
    <submittedName>
        <fullName evidence="6">Calcium-binding protein</fullName>
    </submittedName>
</protein>
<dbReference type="InterPro" id="IPR050557">
    <property type="entry name" value="RTX_toxin/Mannuronan_C5-epim"/>
</dbReference>
<dbReference type="InterPro" id="IPR001343">
    <property type="entry name" value="Hemolysn_Ca-bd"/>
</dbReference>
<feature type="domain" description="Haemolysin-type calcium binding-related" evidence="5">
    <location>
        <begin position="1615"/>
        <end position="1649"/>
    </location>
</feature>
<comment type="subcellular location">
    <subcellularLocation>
        <location evidence="1">Secreted</location>
    </subcellularLocation>
</comment>
<keyword evidence="3" id="KW-0106">Calcium</keyword>
<evidence type="ECO:0000313" key="7">
    <source>
        <dbReference type="Proteomes" id="UP001168524"/>
    </source>
</evidence>
<feature type="domain" description="Haemolysin-type calcium binding-related" evidence="5">
    <location>
        <begin position="1312"/>
        <end position="1354"/>
    </location>
</feature>
<dbReference type="InterPro" id="IPR018511">
    <property type="entry name" value="Hemolysin-typ_Ca-bd_CS"/>
</dbReference>
<dbReference type="InterPro" id="IPR011049">
    <property type="entry name" value="Serralysin-like_metalloprot_C"/>
</dbReference>
<dbReference type="NCBIfam" id="TIGR03661">
    <property type="entry name" value="T1SS_VCA0849"/>
    <property type="match status" value="1"/>
</dbReference>
<keyword evidence="2" id="KW-0964">Secreted</keyword>
<evidence type="ECO:0000256" key="2">
    <source>
        <dbReference type="ARBA" id="ARBA00022525"/>
    </source>
</evidence>
<organism evidence="6 7">
    <name type="scientific">Acinetobacter thutiue</name>
    <dbReference type="NCBI Taxonomy" id="2998078"/>
    <lineage>
        <taxon>Bacteria</taxon>
        <taxon>Pseudomonadati</taxon>
        <taxon>Pseudomonadota</taxon>
        <taxon>Gammaproteobacteria</taxon>
        <taxon>Moraxellales</taxon>
        <taxon>Moraxellaceae</taxon>
        <taxon>Acinetobacter</taxon>
    </lineage>
</organism>
<dbReference type="Pfam" id="PF06594">
    <property type="entry name" value="HCBP_related"/>
    <property type="match status" value="5"/>
</dbReference>
<evidence type="ECO:0000313" key="6">
    <source>
        <dbReference type="EMBL" id="MDN0015033.1"/>
    </source>
</evidence>
<feature type="compositionally biased region" description="Pro residues" evidence="4">
    <location>
        <begin position="400"/>
        <end position="422"/>
    </location>
</feature>
<dbReference type="InterPro" id="IPR019960">
    <property type="entry name" value="T1SS_VCA0849"/>
</dbReference>
<dbReference type="RefSeq" id="WP_289821553.1">
    <property type="nucleotide sequence ID" value="NZ_JAPQKF010000005.1"/>
</dbReference>
<dbReference type="Gene3D" id="2.150.10.10">
    <property type="entry name" value="Serralysin-like metalloprotease, C-terminal"/>
    <property type="match status" value="6"/>
</dbReference>
<dbReference type="EMBL" id="JAUDZE010000005">
    <property type="protein sequence ID" value="MDN0015033.1"/>
    <property type="molecule type" value="Genomic_DNA"/>
</dbReference>
<dbReference type="SUPFAM" id="SSF51120">
    <property type="entry name" value="beta-Roll"/>
    <property type="match status" value="5"/>
</dbReference>